<dbReference type="SUPFAM" id="SSF52777">
    <property type="entry name" value="CoA-dependent acyltransferases"/>
    <property type="match status" value="1"/>
</dbReference>
<evidence type="ECO:0000313" key="6">
    <source>
        <dbReference type="EMBL" id="KAK8725565.1"/>
    </source>
</evidence>
<dbReference type="InterPro" id="IPR039551">
    <property type="entry name" value="Cho/carn_acyl_trans"/>
</dbReference>
<protein>
    <recommendedName>
        <fullName evidence="5">Choline/carnitine acyltransferase domain-containing protein</fullName>
    </recommendedName>
</protein>
<comment type="catalytic activity">
    <reaction evidence="3">
        <text>4,8-dimethylnonanoyl-CoA + (R)-carnitine = O-4,8-dimethylnonanoyl-(R)-carnitine + CoA</text>
        <dbReference type="Rhea" id="RHEA:44860"/>
        <dbReference type="ChEBI" id="CHEBI:16347"/>
        <dbReference type="ChEBI" id="CHEBI:57287"/>
        <dbReference type="ChEBI" id="CHEBI:77061"/>
        <dbReference type="ChEBI" id="CHEBI:84654"/>
    </reaction>
</comment>
<dbReference type="InterPro" id="IPR000542">
    <property type="entry name" value="Carn_acyl_trans"/>
</dbReference>
<evidence type="ECO:0000256" key="4">
    <source>
        <dbReference type="SAM" id="Phobius"/>
    </source>
</evidence>
<dbReference type="Gene3D" id="1.10.275.20">
    <property type="entry name" value="Choline/Carnitine o-acyltransferase"/>
    <property type="match status" value="1"/>
</dbReference>
<name>A0AAW0W7M3_CHEQU</name>
<sequence>MAEARSAVATPRVQEKDLGTTDSLVDFLKFYRQMIVRNYFRFRNSIRNGVWPTSTNNLGVACAFSVYLLEYEPASAQAITAYLKRAVQGLPLPSKTPRWLANLIGSMGISFIFFITLMKVRQYLLRILLAYRGWMYENVREVSLKTKLWSLTVKFVSGYQPSLYSCQRSLPRMPVPPLEETLGKLLDSLKPLCSEEEFKEYTKQANEFESTVGPRLQRLLYLKSWWAPNYVSDWWEKYVYLMSRCSLLINSNYYALDNYRWTPTNRQSTWRGN</sequence>
<accession>A0AAW0W7M3</accession>
<dbReference type="EMBL" id="JARKIK010000082">
    <property type="protein sequence ID" value="KAK8725565.1"/>
    <property type="molecule type" value="Genomic_DNA"/>
</dbReference>
<evidence type="ECO:0000259" key="5">
    <source>
        <dbReference type="Pfam" id="PF00755"/>
    </source>
</evidence>
<keyword evidence="4" id="KW-0812">Transmembrane</keyword>
<dbReference type="GO" id="GO:0009437">
    <property type="term" value="P:carnitine metabolic process"/>
    <property type="evidence" value="ECO:0007669"/>
    <property type="project" value="TreeGrafter"/>
</dbReference>
<feature type="transmembrane region" description="Helical" evidence="4">
    <location>
        <begin position="99"/>
        <end position="118"/>
    </location>
</feature>
<dbReference type="GO" id="GO:0006631">
    <property type="term" value="P:fatty acid metabolic process"/>
    <property type="evidence" value="ECO:0007669"/>
    <property type="project" value="TreeGrafter"/>
</dbReference>
<dbReference type="GO" id="GO:0004095">
    <property type="term" value="F:carnitine O-palmitoyltransferase activity"/>
    <property type="evidence" value="ECO:0007669"/>
    <property type="project" value="TreeGrafter"/>
</dbReference>
<dbReference type="GO" id="GO:0005739">
    <property type="term" value="C:mitochondrion"/>
    <property type="evidence" value="ECO:0007669"/>
    <property type="project" value="TreeGrafter"/>
</dbReference>
<dbReference type="Proteomes" id="UP001445076">
    <property type="component" value="Unassembled WGS sequence"/>
</dbReference>
<gene>
    <name evidence="6" type="ORF">OTU49_010621</name>
</gene>
<dbReference type="PANTHER" id="PTHR22589:SF112">
    <property type="entry name" value="CHOLINE_CARNITINE ACYLTRANSFERASE DOMAIN-CONTAINING PROTEIN"/>
    <property type="match status" value="1"/>
</dbReference>
<reference evidence="6 7" key="1">
    <citation type="journal article" date="2024" name="BMC Genomics">
        <title>Genome assembly of redclaw crayfish (Cherax quadricarinatus) provides insights into its immune adaptation and hypoxia tolerance.</title>
        <authorList>
            <person name="Liu Z."/>
            <person name="Zheng J."/>
            <person name="Li H."/>
            <person name="Fang K."/>
            <person name="Wang S."/>
            <person name="He J."/>
            <person name="Zhou D."/>
            <person name="Weng S."/>
            <person name="Chi M."/>
            <person name="Gu Z."/>
            <person name="He J."/>
            <person name="Li F."/>
            <person name="Wang M."/>
        </authorList>
    </citation>
    <scope>NUCLEOTIDE SEQUENCE [LARGE SCALE GENOMIC DNA]</scope>
    <source>
        <strain evidence="6">ZL_2023a</strain>
    </source>
</reference>
<evidence type="ECO:0000256" key="2">
    <source>
        <dbReference type="ARBA" id="ARBA00023315"/>
    </source>
</evidence>
<feature type="domain" description="Choline/carnitine acyltransferase" evidence="5">
    <location>
        <begin position="173"/>
        <end position="258"/>
    </location>
</feature>
<keyword evidence="4" id="KW-1133">Transmembrane helix</keyword>
<evidence type="ECO:0000256" key="3">
    <source>
        <dbReference type="ARBA" id="ARBA00048999"/>
    </source>
</evidence>
<evidence type="ECO:0000313" key="7">
    <source>
        <dbReference type="Proteomes" id="UP001445076"/>
    </source>
</evidence>
<dbReference type="InterPro" id="IPR042572">
    <property type="entry name" value="Carn_acyl_trans_N"/>
</dbReference>
<proteinExistence type="predicted"/>
<keyword evidence="4" id="KW-0472">Membrane</keyword>
<dbReference type="AlphaFoldDB" id="A0AAW0W7M3"/>
<keyword evidence="2" id="KW-0808">Transferase</keyword>
<dbReference type="Pfam" id="PF00755">
    <property type="entry name" value="Carn_acyltransf"/>
    <property type="match status" value="1"/>
</dbReference>
<organism evidence="6 7">
    <name type="scientific">Cherax quadricarinatus</name>
    <name type="common">Australian red claw crayfish</name>
    <dbReference type="NCBI Taxonomy" id="27406"/>
    <lineage>
        <taxon>Eukaryota</taxon>
        <taxon>Metazoa</taxon>
        <taxon>Ecdysozoa</taxon>
        <taxon>Arthropoda</taxon>
        <taxon>Crustacea</taxon>
        <taxon>Multicrustacea</taxon>
        <taxon>Malacostraca</taxon>
        <taxon>Eumalacostraca</taxon>
        <taxon>Eucarida</taxon>
        <taxon>Decapoda</taxon>
        <taxon>Pleocyemata</taxon>
        <taxon>Astacidea</taxon>
        <taxon>Parastacoidea</taxon>
        <taxon>Parastacidae</taxon>
        <taxon>Cherax</taxon>
    </lineage>
</organism>
<keyword evidence="2" id="KW-0012">Acyltransferase</keyword>
<keyword evidence="7" id="KW-1185">Reference proteome</keyword>
<dbReference type="PANTHER" id="PTHR22589">
    <property type="entry name" value="CARNITINE O-ACYLTRANSFERASE"/>
    <property type="match status" value="1"/>
</dbReference>
<comment type="caution">
    <text evidence="6">The sequence shown here is derived from an EMBL/GenBank/DDBJ whole genome shotgun (WGS) entry which is preliminary data.</text>
</comment>
<evidence type="ECO:0000256" key="1">
    <source>
        <dbReference type="ARBA" id="ARBA00005005"/>
    </source>
</evidence>
<comment type="pathway">
    <text evidence="1">Lipid metabolism; fatty acid beta-oxidation.</text>
</comment>